<evidence type="ECO:0000313" key="3">
    <source>
        <dbReference type="Proteomes" id="UP001169985"/>
    </source>
</evidence>
<accession>A0AAW7M2C7</accession>
<keyword evidence="1" id="KW-1133">Transmembrane helix</keyword>
<dbReference type="EMBL" id="JAQIHS010000035">
    <property type="protein sequence ID" value="MDN4370983.1"/>
    <property type="molecule type" value="Genomic_DNA"/>
</dbReference>
<keyword evidence="1" id="KW-0472">Membrane</keyword>
<name>A0AAW7M2C7_9ENTR</name>
<reference evidence="2" key="2">
    <citation type="submission" date="2023-01" db="EMBL/GenBank/DDBJ databases">
        <authorList>
            <person name="Hamerlinck H."/>
            <person name="Aerssens A."/>
            <person name="Boelens J."/>
            <person name="Messiaen A.-S."/>
            <person name="Vandendriessche S."/>
            <person name="Velghe A."/>
            <person name="Verhasselt B."/>
            <person name="Leroux-Roels I."/>
        </authorList>
    </citation>
    <scope>NUCLEOTIDE SEQUENCE</scope>
    <source>
        <strain evidence="2">UZG-GERCF-220920-Env23</strain>
    </source>
</reference>
<dbReference type="AlphaFoldDB" id="A0AAW7M2C7"/>
<proteinExistence type="predicted"/>
<reference evidence="2" key="1">
    <citation type="journal article" date="2023" name="Antimicrob Resist Infect Control">
        <title>Sanitary installations and wastewater plumbing as reservoir for the long-term circulation and transmission of carbapenemase producing Citrobacter freundii clones in a hospital setting.</title>
        <authorList>
            <person name="Hamerlinck H."/>
            <person name="Aerssens A."/>
            <person name="Boelens J."/>
            <person name="Dehaene A."/>
            <person name="McMahon M."/>
            <person name="Messiaen A.S."/>
            <person name="Vandendriessche S."/>
            <person name="Velghe A."/>
            <person name="Leroux-Roels I."/>
            <person name="Verhasselt B."/>
        </authorList>
    </citation>
    <scope>NUCLEOTIDE SEQUENCE</scope>
    <source>
        <strain evidence="2">UZG-GERCF-220920-Env23</strain>
    </source>
</reference>
<keyword evidence="1" id="KW-0812">Transmembrane</keyword>
<organism evidence="2 3">
    <name type="scientific">Citrobacter portucalensis</name>
    <dbReference type="NCBI Taxonomy" id="1639133"/>
    <lineage>
        <taxon>Bacteria</taxon>
        <taxon>Pseudomonadati</taxon>
        <taxon>Pseudomonadota</taxon>
        <taxon>Gammaproteobacteria</taxon>
        <taxon>Enterobacterales</taxon>
        <taxon>Enterobacteriaceae</taxon>
        <taxon>Citrobacter</taxon>
        <taxon>Citrobacter freundii complex</taxon>
    </lineage>
</organism>
<evidence type="ECO:0000256" key="1">
    <source>
        <dbReference type="SAM" id="Phobius"/>
    </source>
</evidence>
<comment type="caution">
    <text evidence="2">The sequence shown here is derived from an EMBL/GenBank/DDBJ whole genome shotgun (WGS) entry which is preliminary data.</text>
</comment>
<gene>
    <name evidence="2" type="ORF">PEY55_22265</name>
</gene>
<dbReference type="RefSeq" id="WP_016156715.1">
    <property type="nucleotide sequence ID" value="NZ_JAEMWA010000004.1"/>
</dbReference>
<protein>
    <submittedName>
        <fullName evidence="2">Uncharacterized protein</fullName>
    </submittedName>
</protein>
<sequence>MSYSDIVATIAMIVSISAVPASGYLSYRYAIKGEKRKEWNSVVEPILEYLEGHEIFLSRKKCPDCTFHSFPSKNWDAAIRRVKDPKKALQVLHDYQSILNEIKKSPAPVIYFGQSEADREEWIDRYPDGIIKLNELMTHISLK</sequence>
<evidence type="ECO:0000313" key="2">
    <source>
        <dbReference type="EMBL" id="MDN4370983.1"/>
    </source>
</evidence>
<feature type="transmembrane region" description="Helical" evidence="1">
    <location>
        <begin position="6"/>
        <end position="27"/>
    </location>
</feature>
<dbReference type="Proteomes" id="UP001169985">
    <property type="component" value="Unassembled WGS sequence"/>
</dbReference>